<evidence type="ECO:0000256" key="4">
    <source>
        <dbReference type="ARBA" id="ARBA00022741"/>
    </source>
</evidence>
<evidence type="ECO:0000256" key="7">
    <source>
        <dbReference type="SAM" id="MobiDB-lite"/>
    </source>
</evidence>
<feature type="region of interest" description="Disordered" evidence="7">
    <location>
        <begin position="422"/>
        <end position="457"/>
    </location>
</feature>
<feature type="domain" description="Protein kinase" evidence="8">
    <location>
        <begin position="545"/>
        <end position="808"/>
    </location>
</feature>
<keyword evidence="2" id="KW-0723">Serine/threonine-protein kinase</keyword>
<evidence type="ECO:0000256" key="1">
    <source>
        <dbReference type="ARBA" id="ARBA00006529"/>
    </source>
</evidence>
<dbReference type="PROSITE" id="PS50011">
    <property type="entry name" value="PROTEIN_KINASE_DOM"/>
    <property type="match status" value="2"/>
</dbReference>
<dbReference type="Proteomes" id="UP000217199">
    <property type="component" value="Unassembled WGS sequence"/>
</dbReference>
<dbReference type="GO" id="GO:0005524">
    <property type="term" value="F:ATP binding"/>
    <property type="evidence" value="ECO:0007669"/>
    <property type="project" value="UniProtKB-KW"/>
</dbReference>
<feature type="compositionally biased region" description="Polar residues" evidence="7">
    <location>
        <begin position="509"/>
        <end position="523"/>
    </location>
</feature>
<reference evidence="9 10" key="1">
    <citation type="journal article" date="2017" name="Mol. Ecol.">
        <title>Comparative and population genomic landscape of Phellinus noxius: A hypervariable fungus causing root rot in trees.</title>
        <authorList>
            <person name="Chung C.L."/>
            <person name="Lee T.J."/>
            <person name="Akiba M."/>
            <person name="Lee H.H."/>
            <person name="Kuo T.H."/>
            <person name="Liu D."/>
            <person name="Ke H.M."/>
            <person name="Yokoi T."/>
            <person name="Roa M.B."/>
            <person name="Lu M.J."/>
            <person name="Chang Y.Y."/>
            <person name="Ann P.J."/>
            <person name="Tsai J.N."/>
            <person name="Chen C.Y."/>
            <person name="Tzean S.S."/>
            <person name="Ota Y."/>
            <person name="Hattori T."/>
            <person name="Sahashi N."/>
            <person name="Liou R.F."/>
            <person name="Kikuchi T."/>
            <person name="Tsai I.J."/>
        </authorList>
    </citation>
    <scope>NUCLEOTIDE SEQUENCE [LARGE SCALE GENOMIC DNA]</scope>
    <source>
        <strain evidence="9 10">FFPRI411160</strain>
    </source>
</reference>
<keyword evidence="3" id="KW-0808">Transferase</keyword>
<dbReference type="SUPFAM" id="SSF56112">
    <property type="entry name" value="Protein kinase-like (PK-like)"/>
    <property type="match status" value="2"/>
</dbReference>
<evidence type="ECO:0000256" key="3">
    <source>
        <dbReference type="ARBA" id="ARBA00022679"/>
    </source>
</evidence>
<evidence type="ECO:0000313" key="9">
    <source>
        <dbReference type="EMBL" id="PAV17605.1"/>
    </source>
</evidence>
<dbReference type="PROSITE" id="PS00108">
    <property type="entry name" value="PROTEIN_KINASE_ST"/>
    <property type="match status" value="1"/>
</dbReference>
<dbReference type="PANTHER" id="PTHR11584">
    <property type="entry name" value="SERINE/THREONINE PROTEIN KINASE"/>
    <property type="match status" value="1"/>
</dbReference>
<dbReference type="STRING" id="2282107.A0A286UDN2"/>
<dbReference type="InParanoid" id="A0A286UDN2"/>
<dbReference type="InterPro" id="IPR008271">
    <property type="entry name" value="Ser/Thr_kinase_AS"/>
</dbReference>
<dbReference type="SMART" id="SM00220">
    <property type="entry name" value="S_TKc"/>
    <property type="match status" value="2"/>
</dbReference>
<dbReference type="OrthoDB" id="266718at2759"/>
<sequence length="820" mass="92476">MQRTNEEKFRLELSKLAHLNKTGLVSKEDSAMHAHGGFCDVFIGKIGKDNLDQKISVEQPGPEVKVAIKRLRVHIYHEHDFLKPFVDELRLWSKLRHSNILPLFGYLLEGNYPSILSEWMENGTARRYVINNDLSVTELFLMFLGISRGVKYLHDNEIVHSDLKAENILISQSKMPLICDFGVSRMLNSSVTRNTNSFAHGTMRWMAPELLAYDRAVSHTKATDIWALGMTYYELISKGPPFAETRMDAQVINIVLNLGVPQFPAHLSEWGVSLDCIWNVCLSCWHFCPEDRLGIKEVISAVTTCMEIVTATDAQVITISEQINQTLLDGMESRSSHLARHSSARQSMDSRRLSRSSTVILPESDSHRRRRLQLPQLNVEVGRTTFKGADQTIRITQSPGSHPIFSDGPIEVAPLRLRPREPRQTDNLLTPGNHCEPTSADSQRSDGPRGNITPQHAPPYELITSVRDQNATDTLQNWLATIPKPSPKSAPPRPFRPLPPIPVTTPKAVNSTPNSSVLPSTSREMTDSLPEVEVNGSSPSPKFKWIRGELLSKASYGRVYLALNASTGEMIIVKQIKRPINNTDLDIESQTRLNAALNREIDMIKDISHINIVQYLGLEQTPKYMSIFFEYAGDSLTGCLRKHGKFHDQVARSFTAQILSGLEYLHKKEIVYQDLRPDKILVDHSGVCKISLFRLSARMGISTDATNLIYWTAPEVVQAGHKNEQFLYTDRTDIWGVGCIAYEMWTGRRPWLNMGESAASQMLLDSKAPPIPPDVKLGLEADDFRTKCFLPKPNRRPSAAKLRQHPYFILEPGWTFTEFV</sequence>
<organism evidence="9 10">
    <name type="scientific">Pyrrhoderma noxium</name>
    <dbReference type="NCBI Taxonomy" id="2282107"/>
    <lineage>
        <taxon>Eukaryota</taxon>
        <taxon>Fungi</taxon>
        <taxon>Dikarya</taxon>
        <taxon>Basidiomycota</taxon>
        <taxon>Agaricomycotina</taxon>
        <taxon>Agaricomycetes</taxon>
        <taxon>Hymenochaetales</taxon>
        <taxon>Hymenochaetaceae</taxon>
        <taxon>Pyrrhoderma</taxon>
    </lineage>
</organism>
<proteinExistence type="inferred from homology"/>
<evidence type="ECO:0000313" key="10">
    <source>
        <dbReference type="Proteomes" id="UP000217199"/>
    </source>
</evidence>
<keyword evidence="5" id="KW-0418">Kinase</keyword>
<evidence type="ECO:0000256" key="2">
    <source>
        <dbReference type="ARBA" id="ARBA00022527"/>
    </source>
</evidence>
<comment type="similarity">
    <text evidence="1">Belongs to the protein kinase superfamily. STE Ser/Thr protein kinase family. MAP kinase kinase kinase subfamily.</text>
</comment>
<feature type="domain" description="Protein kinase" evidence="8">
    <location>
        <begin position="27"/>
        <end position="309"/>
    </location>
</feature>
<dbReference type="InterPro" id="IPR011009">
    <property type="entry name" value="Kinase-like_dom_sf"/>
</dbReference>
<dbReference type="Pfam" id="PF00069">
    <property type="entry name" value="Pkinase"/>
    <property type="match status" value="2"/>
</dbReference>
<gene>
    <name evidence="9" type="ORF">PNOK_0609100</name>
</gene>
<feature type="region of interest" description="Disordered" evidence="7">
    <location>
        <begin position="503"/>
        <end position="523"/>
    </location>
</feature>
<comment type="caution">
    <text evidence="9">The sequence shown here is derived from an EMBL/GenBank/DDBJ whole genome shotgun (WGS) entry which is preliminary data.</text>
</comment>
<evidence type="ECO:0000259" key="8">
    <source>
        <dbReference type="PROSITE" id="PS50011"/>
    </source>
</evidence>
<protein>
    <submittedName>
        <fullName evidence="9">Pkinase-domain-containing</fullName>
    </submittedName>
</protein>
<dbReference type="GO" id="GO:0004674">
    <property type="term" value="F:protein serine/threonine kinase activity"/>
    <property type="evidence" value="ECO:0007669"/>
    <property type="project" value="UniProtKB-KW"/>
</dbReference>
<keyword evidence="4" id="KW-0547">Nucleotide-binding</keyword>
<evidence type="ECO:0000256" key="5">
    <source>
        <dbReference type="ARBA" id="ARBA00022777"/>
    </source>
</evidence>
<keyword evidence="10" id="KW-1185">Reference proteome</keyword>
<accession>A0A286UDN2</accession>
<name>A0A286UDN2_9AGAM</name>
<dbReference type="Gene3D" id="1.10.510.10">
    <property type="entry name" value="Transferase(Phosphotransferase) domain 1"/>
    <property type="match status" value="2"/>
</dbReference>
<keyword evidence="6" id="KW-0067">ATP-binding</keyword>
<dbReference type="AlphaFoldDB" id="A0A286UDN2"/>
<dbReference type="InterPro" id="IPR000719">
    <property type="entry name" value="Prot_kinase_dom"/>
</dbReference>
<dbReference type="PANTHER" id="PTHR11584:SF369">
    <property type="entry name" value="MITOGEN-ACTIVATED PROTEIN KINASE KINASE KINASE 19-RELATED"/>
    <property type="match status" value="1"/>
</dbReference>
<dbReference type="EMBL" id="NBII01000006">
    <property type="protein sequence ID" value="PAV17605.1"/>
    <property type="molecule type" value="Genomic_DNA"/>
</dbReference>
<feature type="region of interest" description="Disordered" evidence="7">
    <location>
        <begin position="334"/>
        <end position="367"/>
    </location>
</feature>
<evidence type="ECO:0000256" key="6">
    <source>
        <dbReference type="ARBA" id="ARBA00022840"/>
    </source>
</evidence>